<evidence type="ECO:0000313" key="2">
    <source>
        <dbReference type="EMBL" id="KAG0531920.1"/>
    </source>
</evidence>
<reference evidence="2" key="1">
    <citation type="journal article" date="2019" name="BMC Genomics">
        <title>A new reference genome for Sorghum bicolor reveals high levels of sequence similarity between sweet and grain genotypes: implications for the genetics of sugar metabolism.</title>
        <authorList>
            <person name="Cooper E.A."/>
            <person name="Brenton Z.W."/>
            <person name="Flinn B.S."/>
            <person name="Jenkins J."/>
            <person name="Shu S."/>
            <person name="Flowers D."/>
            <person name="Luo F."/>
            <person name="Wang Y."/>
            <person name="Xia P."/>
            <person name="Barry K."/>
            <person name="Daum C."/>
            <person name="Lipzen A."/>
            <person name="Yoshinaga Y."/>
            <person name="Schmutz J."/>
            <person name="Saski C."/>
            <person name="Vermerris W."/>
            <person name="Kresovich S."/>
        </authorList>
    </citation>
    <scope>NUCLEOTIDE SEQUENCE</scope>
</reference>
<reference evidence="2" key="2">
    <citation type="submission" date="2020-10" db="EMBL/GenBank/DDBJ databases">
        <authorList>
            <person name="Cooper E.A."/>
            <person name="Brenton Z.W."/>
            <person name="Flinn B.S."/>
            <person name="Jenkins J."/>
            <person name="Shu S."/>
            <person name="Flowers D."/>
            <person name="Luo F."/>
            <person name="Wang Y."/>
            <person name="Xia P."/>
            <person name="Barry K."/>
            <person name="Daum C."/>
            <person name="Lipzen A."/>
            <person name="Yoshinaga Y."/>
            <person name="Schmutz J."/>
            <person name="Saski C."/>
            <person name="Vermerris W."/>
            <person name="Kresovich S."/>
        </authorList>
    </citation>
    <scope>NUCLEOTIDE SEQUENCE</scope>
</reference>
<comment type="caution">
    <text evidence="2">The sequence shown here is derived from an EMBL/GenBank/DDBJ whole genome shotgun (WGS) entry which is preliminary data.</text>
</comment>
<organism evidence="2 3">
    <name type="scientific">Sorghum bicolor</name>
    <name type="common">Sorghum</name>
    <name type="synonym">Sorghum vulgare</name>
    <dbReference type="NCBI Taxonomy" id="4558"/>
    <lineage>
        <taxon>Eukaryota</taxon>
        <taxon>Viridiplantae</taxon>
        <taxon>Streptophyta</taxon>
        <taxon>Embryophyta</taxon>
        <taxon>Tracheophyta</taxon>
        <taxon>Spermatophyta</taxon>
        <taxon>Magnoliopsida</taxon>
        <taxon>Liliopsida</taxon>
        <taxon>Poales</taxon>
        <taxon>Poaceae</taxon>
        <taxon>PACMAD clade</taxon>
        <taxon>Panicoideae</taxon>
        <taxon>Andropogonodae</taxon>
        <taxon>Andropogoneae</taxon>
        <taxon>Sorghinae</taxon>
        <taxon>Sorghum</taxon>
    </lineage>
</organism>
<name>A0A921R2D7_SORBI</name>
<protein>
    <submittedName>
        <fullName evidence="2">Uncharacterized protein</fullName>
    </submittedName>
</protein>
<dbReference type="Proteomes" id="UP000807115">
    <property type="component" value="Chromosome 4"/>
</dbReference>
<gene>
    <name evidence="2" type="ORF">BDA96_04G063600</name>
</gene>
<evidence type="ECO:0000313" key="3">
    <source>
        <dbReference type="Proteomes" id="UP000807115"/>
    </source>
</evidence>
<proteinExistence type="predicted"/>
<dbReference type="AlphaFoldDB" id="A0A921R2D7"/>
<feature type="region of interest" description="Disordered" evidence="1">
    <location>
        <begin position="1"/>
        <end position="93"/>
    </location>
</feature>
<evidence type="ECO:0000256" key="1">
    <source>
        <dbReference type="SAM" id="MobiDB-lite"/>
    </source>
</evidence>
<dbReference type="EMBL" id="CM027683">
    <property type="protein sequence ID" value="KAG0531920.1"/>
    <property type="molecule type" value="Genomic_DNA"/>
</dbReference>
<accession>A0A921R2D7</accession>
<sequence length="183" mass="19826">MKSTGSARVSSAHERTLRHRARAGARPSTVARPSAGVATLPVSASTTDAGELGRGASRARTRPAHASRPSESASARGHGQRSRARTATVDRQPCAATHPSARWRGRACIAVPICRCWWFPPNGKVVVSSSLVSRAEVVSPRGIRFLNFCSLSSSFRPCLVLQKFCKIFQISRHIESLDVCMKY</sequence>